<sequence length="156" mass="15311">MLRVAGGALLLALPLATRAQTTGVGIGTSTPTSTLQVNGSLAVKVSNNLAGNAGGGGSGTPLGDTGYVGLSPTGGADYYLLPTASSCPGRIYYLRNNSGSNIAYLGTGSGTNGGAIFEGGTSAAAVLPYFMQPSGLTKTVTVISDGANWTLIKGGH</sequence>
<name>A0ABP8IHK0_9BACT</name>
<accession>A0ABP8IHK0</accession>
<dbReference type="Proteomes" id="UP001501153">
    <property type="component" value="Unassembled WGS sequence"/>
</dbReference>
<dbReference type="EMBL" id="BAABGZ010000028">
    <property type="protein sequence ID" value="GAA4358762.1"/>
    <property type="molecule type" value="Genomic_DNA"/>
</dbReference>
<dbReference type="RefSeq" id="WP_345236365.1">
    <property type="nucleotide sequence ID" value="NZ_BAABGZ010000028.1"/>
</dbReference>
<protein>
    <submittedName>
        <fullName evidence="2">Uncharacterized protein</fullName>
    </submittedName>
</protein>
<feature type="chain" id="PRO_5046145540" evidence="1">
    <location>
        <begin position="20"/>
        <end position="156"/>
    </location>
</feature>
<comment type="caution">
    <text evidence="2">The sequence shown here is derived from an EMBL/GenBank/DDBJ whole genome shotgun (WGS) entry which is preliminary data.</text>
</comment>
<keyword evidence="1" id="KW-0732">Signal</keyword>
<reference evidence="3" key="1">
    <citation type="journal article" date="2019" name="Int. J. Syst. Evol. Microbiol.">
        <title>The Global Catalogue of Microorganisms (GCM) 10K type strain sequencing project: providing services to taxonomists for standard genome sequencing and annotation.</title>
        <authorList>
            <consortium name="The Broad Institute Genomics Platform"/>
            <consortium name="The Broad Institute Genome Sequencing Center for Infectious Disease"/>
            <person name="Wu L."/>
            <person name="Ma J."/>
        </authorList>
    </citation>
    <scope>NUCLEOTIDE SEQUENCE [LARGE SCALE GENOMIC DNA]</scope>
    <source>
        <strain evidence="3">JCM 17923</strain>
    </source>
</reference>
<proteinExistence type="predicted"/>
<evidence type="ECO:0000313" key="3">
    <source>
        <dbReference type="Proteomes" id="UP001501153"/>
    </source>
</evidence>
<evidence type="ECO:0000256" key="1">
    <source>
        <dbReference type="SAM" id="SignalP"/>
    </source>
</evidence>
<gene>
    <name evidence="2" type="ORF">GCM10023185_24710</name>
</gene>
<feature type="signal peptide" evidence="1">
    <location>
        <begin position="1"/>
        <end position="19"/>
    </location>
</feature>
<organism evidence="2 3">
    <name type="scientific">Hymenobacter saemangeumensis</name>
    <dbReference type="NCBI Taxonomy" id="1084522"/>
    <lineage>
        <taxon>Bacteria</taxon>
        <taxon>Pseudomonadati</taxon>
        <taxon>Bacteroidota</taxon>
        <taxon>Cytophagia</taxon>
        <taxon>Cytophagales</taxon>
        <taxon>Hymenobacteraceae</taxon>
        <taxon>Hymenobacter</taxon>
    </lineage>
</organism>
<evidence type="ECO:0000313" key="2">
    <source>
        <dbReference type="EMBL" id="GAA4358762.1"/>
    </source>
</evidence>
<keyword evidence="3" id="KW-1185">Reference proteome</keyword>